<dbReference type="AlphaFoldDB" id="A0A0A9HDI4"/>
<sequence>MFSVIPPQAYLMFNLCRAVVVLVV</sequence>
<accession>A0A0A9HDI4</accession>
<protein>
    <submittedName>
        <fullName evidence="1">Uncharacterized protein</fullName>
    </submittedName>
</protein>
<reference evidence="1" key="1">
    <citation type="submission" date="2014-09" db="EMBL/GenBank/DDBJ databases">
        <authorList>
            <person name="Magalhaes I.L.F."/>
            <person name="Oliveira U."/>
            <person name="Santos F.R."/>
            <person name="Vidigal T.H.D.A."/>
            <person name="Brescovit A.D."/>
            <person name="Santos A.J."/>
        </authorList>
    </citation>
    <scope>NUCLEOTIDE SEQUENCE</scope>
    <source>
        <tissue evidence="1">Shoot tissue taken approximately 20 cm above the soil surface</tissue>
    </source>
</reference>
<proteinExistence type="predicted"/>
<organism evidence="1">
    <name type="scientific">Arundo donax</name>
    <name type="common">Giant reed</name>
    <name type="synonym">Donax arundinaceus</name>
    <dbReference type="NCBI Taxonomy" id="35708"/>
    <lineage>
        <taxon>Eukaryota</taxon>
        <taxon>Viridiplantae</taxon>
        <taxon>Streptophyta</taxon>
        <taxon>Embryophyta</taxon>
        <taxon>Tracheophyta</taxon>
        <taxon>Spermatophyta</taxon>
        <taxon>Magnoliopsida</taxon>
        <taxon>Liliopsida</taxon>
        <taxon>Poales</taxon>
        <taxon>Poaceae</taxon>
        <taxon>PACMAD clade</taxon>
        <taxon>Arundinoideae</taxon>
        <taxon>Arundineae</taxon>
        <taxon>Arundo</taxon>
    </lineage>
</organism>
<evidence type="ECO:0000313" key="1">
    <source>
        <dbReference type="EMBL" id="JAE34812.1"/>
    </source>
</evidence>
<reference evidence="1" key="2">
    <citation type="journal article" date="2015" name="Data Brief">
        <title>Shoot transcriptome of the giant reed, Arundo donax.</title>
        <authorList>
            <person name="Barrero R.A."/>
            <person name="Guerrero F.D."/>
            <person name="Moolhuijzen P."/>
            <person name="Goolsby J.A."/>
            <person name="Tidwell J."/>
            <person name="Bellgard S.E."/>
            <person name="Bellgard M.I."/>
        </authorList>
    </citation>
    <scope>NUCLEOTIDE SEQUENCE</scope>
    <source>
        <tissue evidence="1">Shoot tissue taken approximately 20 cm above the soil surface</tissue>
    </source>
</reference>
<dbReference type="EMBL" id="GBRH01163084">
    <property type="protein sequence ID" value="JAE34812.1"/>
    <property type="molecule type" value="Transcribed_RNA"/>
</dbReference>
<name>A0A0A9HDI4_ARUDO</name>